<evidence type="ECO:0000313" key="2">
    <source>
        <dbReference type="EMBL" id="KAJ3225730.1"/>
    </source>
</evidence>
<dbReference type="GO" id="GO:1902093">
    <property type="term" value="P:positive regulation of flagellated sperm motility"/>
    <property type="evidence" value="ECO:0007669"/>
    <property type="project" value="TreeGrafter"/>
</dbReference>
<accession>A0AAD5Y0W9</accession>
<dbReference type="AlphaFoldDB" id="A0AAD5Y0W9"/>
<evidence type="ECO:0000259" key="1">
    <source>
        <dbReference type="Pfam" id="PF21049"/>
    </source>
</evidence>
<dbReference type="PANTHER" id="PTHR14716">
    <property type="entry name" value="CILIA- AND FLAGELLA-ASSOCIATED PROTEIN 69"/>
    <property type="match status" value="1"/>
</dbReference>
<organism evidence="2 3">
    <name type="scientific">Clydaea vesicula</name>
    <dbReference type="NCBI Taxonomy" id="447962"/>
    <lineage>
        <taxon>Eukaryota</taxon>
        <taxon>Fungi</taxon>
        <taxon>Fungi incertae sedis</taxon>
        <taxon>Chytridiomycota</taxon>
        <taxon>Chytridiomycota incertae sedis</taxon>
        <taxon>Chytridiomycetes</taxon>
        <taxon>Lobulomycetales</taxon>
        <taxon>Lobulomycetaceae</taxon>
        <taxon>Clydaea</taxon>
    </lineage>
</organism>
<dbReference type="Proteomes" id="UP001211065">
    <property type="component" value="Unassembled WGS sequence"/>
</dbReference>
<proteinExistence type="predicted"/>
<dbReference type="InterPro" id="IPR011989">
    <property type="entry name" value="ARM-like"/>
</dbReference>
<name>A0AAD5Y0W9_9FUNG</name>
<feature type="domain" description="Cilia- and flagella-associated protein 69 ARM repeats" evidence="1">
    <location>
        <begin position="161"/>
        <end position="328"/>
    </location>
</feature>
<dbReference type="EMBL" id="JADGJW010000054">
    <property type="protein sequence ID" value="KAJ3225730.1"/>
    <property type="molecule type" value="Genomic_DNA"/>
</dbReference>
<dbReference type="InterPro" id="IPR048733">
    <property type="entry name" value="CFA69_ARM_dom"/>
</dbReference>
<dbReference type="InterPro" id="IPR048732">
    <property type="entry name" value="CFA69"/>
</dbReference>
<keyword evidence="3" id="KW-1185">Reference proteome</keyword>
<reference evidence="2" key="1">
    <citation type="submission" date="2020-05" db="EMBL/GenBank/DDBJ databases">
        <title>Phylogenomic resolution of chytrid fungi.</title>
        <authorList>
            <person name="Stajich J.E."/>
            <person name="Amses K."/>
            <person name="Simmons R."/>
            <person name="Seto K."/>
            <person name="Myers J."/>
            <person name="Bonds A."/>
            <person name="Quandt C.A."/>
            <person name="Barry K."/>
            <person name="Liu P."/>
            <person name="Grigoriev I."/>
            <person name="Longcore J.E."/>
            <person name="James T.Y."/>
        </authorList>
    </citation>
    <scope>NUCLEOTIDE SEQUENCE</scope>
    <source>
        <strain evidence="2">JEL0476</strain>
    </source>
</reference>
<dbReference type="PANTHER" id="PTHR14716:SF0">
    <property type="entry name" value="CILIA- AND FLAGELLA-ASSOCIATED PROTEIN 69"/>
    <property type="match status" value="1"/>
</dbReference>
<evidence type="ECO:0000313" key="3">
    <source>
        <dbReference type="Proteomes" id="UP001211065"/>
    </source>
</evidence>
<dbReference type="GO" id="GO:0097730">
    <property type="term" value="C:non-motile cilium"/>
    <property type="evidence" value="ECO:0007669"/>
    <property type="project" value="TreeGrafter"/>
</dbReference>
<dbReference type="Pfam" id="PF21049">
    <property type="entry name" value="CFA69_ARM_rpt"/>
    <property type="match status" value="1"/>
</dbReference>
<protein>
    <recommendedName>
        <fullName evidence="1">Cilia- and flagella-associated protein 69 ARM repeats domain-containing protein</fullName>
    </recommendedName>
</protein>
<dbReference type="SUPFAM" id="SSF48371">
    <property type="entry name" value="ARM repeat"/>
    <property type="match status" value="1"/>
</dbReference>
<dbReference type="InterPro" id="IPR016024">
    <property type="entry name" value="ARM-type_fold"/>
</dbReference>
<comment type="caution">
    <text evidence="2">The sequence shown here is derived from an EMBL/GenBank/DDBJ whole genome shotgun (WGS) entry which is preliminary data.</text>
</comment>
<dbReference type="Gene3D" id="1.25.10.10">
    <property type="entry name" value="Leucine-rich Repeat Variant"/>
    <property type="match status" value="1"/>
</dbReference>
<sequence>MDSDFLEFILMYTTYQSVKESVKIWNLRQLKGLQLQIIFLLNSIISNTKKMQKYLLNTSKCEKFMEKCFINLENLNTLLQQFLKNETVVGLIKFLSLTMQYETNVIEFGKNNVESEVIGLIPAVLRSVLLLSEVSLEAQVKLGNFGVFDPVFELLNDKTQTSEVWKISLLICSSVCKNCEENKVLFGNAEGVNTVISFLNYKSPDIKEEESVLLSVTECIWSAICGNHKNEESFFHLNGIYDLLDLLEIKTSDLRKHLLSCLLDLTEIPKTSFMIMEWRRKTKGKTHQGIEHYLIELWNFEEKHIEISQGDHGVLNNFYSPLIGKNNNKV</sequence>
<gene>
    <name evidence="2" type="ORF">HK099_006343</name>
</gene>